<evidence type="ECO:0000256" key="1">
    <source>
        <dbReference type="SAM" id="MobiDB-lite"/>
    </source>
</evidence>
<reference evidence="2" key="1">
    <citation type="submission" date="2014-12" db="EMBL/GenBank/DDBJ databases">
        <title>Insight into the proteome of Arion vulgaris.</title>
        <authorList>
            <person name="Aradska J."/>
            <person name="Bulat T."/>
            <person name="Smidak R."/>
            <person name="Sarate P."/>
            <person name="Gangsoo J."/>
            <person name="Sialana F."/>
            <person name="Bilban M."/>
            <person name="Lubec G."/>
        </authorList>
    </citation>
    <scope>NUCLEOTIDE SEQUENCE</scope>
    <source>
        <tissue evidence="2">Skin</tissue>
    </source>
</reference>
<sequence length="131" mass="14688">QHQSKNGHEQRSSGVRVVTSQDPVKDNTYRAVSHFAGRDINSFFVNVLTSTQRTSNIQPINANITGQQSSLERGYPGVEMQVASSSLTGQSRFVDNWEVCSTPYLSNNRDAYTNNSPLSLNQDQHYHRSNQ</sequence>
<feature type="non-terminal residue" evidence="2">
    <location>
        <position position="131"/>
    </location>
</feature>
<name>A0A0B6YQ18_9EUPU</name>
<proteinExistence type="predicted"/>
<feature type="compositionally biased region" description="Basic and acidic residues" evidence="1">
    <location>
        <begin position="1"/>
        <end position="11"/>
    </location>
</feature>
<dbReference type="EMBL" id="HACG01011387">
    <property type="protein sequence ID" value="CEK58252.1"/>
    <property type="molecule type" value="Transcribed_RNA"/>
</dbReference>
<dbReference type="AlphaFoldDB" id="A0A0B6YQ18"/>
<feature type="region of interest" description="Disordered" evidence="1">
    <location>
        <begin position="1"/>
        <end position="22"/>
    </location>
</feature>
<feature type="region of interest" description="Disordered" evidence="1">
    <location>
        <begin position="107"/>
        <end position="131"/>
    </location>
</feature>
<evidence type="ECO:0000313" key="2">
    <source>
        <dbReference type="EMBL" id="CEK58252.1"/>
    </source>
</evidence>
<gene>
    <name evidence="2" type="primary">ORF32456</name>
</gene>
<accession>A0A0B6YQ18</accession>
<organism evidence="2">
    <name type="scientific">Arion vulgaris</name>
    <dbReference type="NCBI Taxonomy" id="1028688"/>
    <lineage>
        <taxon>Eukaryota</taxon>
        <taxon>Metazoa</taxon>
        <taxon>Spiralia</taxon>
        <taxon>Lophotrochozoa</taxon>
        <taxon>Mollusca</taxon>
        <taxon>Gastropoda</taxon>
        <taxon>Heterobranchia</taxon>
        <taxon>Euthyneura</taxon>
        <taxon>Panpulmonata</taxon>
        <taxon>Eupulmonata</taxon>
        <taxon>Stylommatophora</taxon>
        <taxon>Helicina</taxon>
        <taxon>Arionoidea</taxon>
        <taxon>Arionidae</taxon>
        <taxon>Arion</taxon>
    </lineage>
</organism>
<protein>
    <submittedName>
        <fullName evidence="2">Uncharacterized protein</fullName>
    </submittedName>
</protein>
<feature type="non-terminal residue" evidence="2">
    <location>
        <position position="1"/>
    </location>
</feature>